<dbReference type="CDD" id="cd08432">
    <property type="entry name" value="PBP2_GcdR_TrpI_HvrB_AmpR_like"/>
    <property type="match status" value="1"/>
</dbReference>
<proteinExistence type="inferred from homology"/>
<dbReference type="InterPro" id="IPR036390">
    <property type="entry name" value="WH_DNA-bd_sf"/>
</dbReference>
<dbReference type="PANTHER" id="PTHR30537">
    <property type="entry name" value="HTH-TYPE TRANSCRIPTIONAL REGULATOR"/>
    <property type="match status" value="1"/>
</dbReference>
<accession>A0ABW8F4F1</accession>
<reference evidence="6 7" key="1">
    <citation type="submission" date="2024-10" db="EMBL/GenBank/DDBJ databases">
        <title>The Natural Products Discovery Center: Release of the First 8490 Sequenced Strains for Exploring Actinobacteria Biosynthetic Diversity.</title>
        <authorList>
            <person name="Kalkreuter E."/>
            <person name="Kautsar S.A."/>
            <person name="Yang D."/>
            <person name="Bader C.D."/>
            <person name="Teijaro C.N."/>
            <person name="Fluegel L."/>
            <person name="Davis C.M."/>
            <person name="Simpson J.R."/>
            <person name="Lauterbach L."/>
            <person name="Steele A.D."/>
            <person name="Gui C."/>
            <person name="Meng S."/>
            <person name="Li G."/>
            <person name="Viehrig K."/>
            <person name="Ye F."/>
            <person name="Su P."/>
            <person name="Kiefer A.F."/>
            <person name="Nichols A."/>
            <person name="Cepeda A.J."/>
            <person name="Yan W."/>
            <person name="Fan B."/>
            <person name="Jiang Y."/>
            <person name="Adhikari A."/>
            <person name="Zheng C.-J."/>
            <person name="Schuster L."/>
            <person name="Cowan T.M."/>
            <person name="Smanski M.J."/>
            <person name="Chevrette M.G."/>
            <person name="De Carvalho L.P.S."/>
            <person name="Shen B."/>
        </authorList>
    </citation>
    <scope>NUCLEOTIDE SEQUENCE [LARGE SCALE GENOMIC DNA]</scope>
    <source>
        <strain evidence="6 7">NPDC087045</strain>
    </source>
</reference>
<dbReference type="Proteomes" id="UP001617427">
    <property type="component" value="Unassembled WGS sequence"/>
</dbReference>
<keyword evidence="2" id="KW-0805">Transcription regulation</keyword>
<dbReference type="NCBIfam" id="NF008352">
    <property type="entry name" value="PRK11139.1"/>
    <property type="match status" value="1"/>
</dbReference>
<organism evidence="6 7">
    <name type="scientific">Herbaspirillum chlorophenolicum</name>
    <dbReference type="NCBI Taxonomy" id="211589"/>
    <lineage>
        <taxon>Bacteria</taxon>
        <taxon>Pseudomonadati</taxon>
        <taxon>Pseudomonadota</taxon>
        <taxon>Betaproteobacteria</taxon>
        <taxon>Burkholderiales</taxon>
        <taxon>Oxalobacteraceae</taxon>
        <taxon>Herbaspirillum</taxon>
    </lineage>
</organism>
<dbReference type="Gene3D" id="3.40.190.10">
    <property type="entry name" value="Periplasmic binding protein-like II"/>
    <property type="match status" value="2"/>
</dbReference>
<dbReference type="Pfam" id="PF03466">
    <property type="entry name" value="LysR_substrate"/>
    <property type="match status" value="1"/>
</dbReference>
<evidence type="ECO:0000259" key="5">
    <source>
        <dbReference type="PROSITE" id="PS50931"/>
    </source>
</evidence>
<evidence type="ECO:0000313" key="6">
    <source>
        <dbReference type="EMBL" id="MFJ3048164.1"/>
    </source>
</evidence>
<comment type="similarity">
    <text evidence="1">Belongs to the LysR transcriptional regulatory family.</text>
</comment>
<sequence length="304" mass="33570">MTARKLPSLNALRAFEASARHQSFTLAAQELNVTPGAVSHQVKALEDVLGLPLFERLPSQLRLTDAGRRYLDAVGDAFDRIEGATANLHARPDRRRLSISTSPNFAAKWLVPRLGAFAAQYPELDLRLAQSERQVNFIREEIDLAIRYGEGPWPGLSCMRLGDEFLLPVCAPSFQGLQSIADMAGVALLHVNDRQPWRDWLAAHGGQMEDKAGIVFNQESAAVDAAIAGQGVALARSSLVAQALQQRQLIAPVPLVLPLLQAYWLVYPQSGDLDGNVTAFSNWLLQSFETDRKFWKEVIHQNKA</sequence>
<dbReference type="Gene3D" id="1.10.10.10">
    <property type="entry name" value="Winged helix-like DNA-binding domain superfamily/Winged helix DNA-binding domain"/>
    <property type="match status" value="1"/>
</dbReference>
<dbReference type="PROSITE" id="PS50931">
    <property type="entry name" value="HTH_LYSR"/>
    <property type="match status" value="1"/>
</dbReference>
<name>A0ABW8F4F1_9BURK</name>
<dbReference type="InterPro" id="IPR005119">
    <property type="entry name" value="LysR_subst-bd"/>
</dbReference>
<keyword evidence="3" id="KW-0238">DNA-binding</keyword>
<dbReference type="InterPro" id="IPR058163">
    <property type="entry name" value="LysR-type_TF_proteobact-type"/>
</dbReference>
<dbReference type="SUPFAM" id="SSF46785">
    <property type="entry name" value="Winged helix' DNA-binding domain"/>
    <property type="match status" value="1"/>
</dbReference>
<evidence type="ECO:0000256" key="2">
    <source>
        <dbReference type="ARBA" id="ARBA00023015"/>
    </source>
</evidence>
<protein>
    <submittedName>
        <fullName evidence="6">Transcriptional regulator GcvA</fullName>
    </submittedName>
</protein>
<gene>
    <name evidence="6" type="primary">gcvA</name>
    <name evidence="6" type="ORF">ACIPEN_20210</name>
</gene>
<dbReference type="RefSeq" id="WP_402703027.1">
    <property type="nucleotide sequence ID" value="NZ_JBIUZV010000015.1"/>
</dbReference>
<evidence type="ECO:0000256" key="3">
    <source>
        <dbReference type="ARBA" id="ARBA00023125"/>
    </source>
</evidence>
<evidence type="ECO:0000256" key="1">
    <source>
        <dbReference type="ARBA" id="ARBA00009437"/>
    </source>
</evidence>
<evidence type="ECO:0000256" key="4">
    <source>
        <dbReference type="ARBA" id="ARBA00023163"/>
    </source>
</evidence>
<keyword evidence="7" id="KW-1185">Reference proteome</keyword>
<keyword evidence="4" id="KW-0804">Transcription</keyword>
<evidence type="ECO:0000313" key="7">
    <source>
        <dbReference type="Proteomes" id="UP001617427"/>
    </source>
</evidence>
<comment type="caution">
    <text evidence="6">The sequence shown here is derived from an EMBL/GenBank/DDBJ whole genome shotgun (WGS) entry which is preliminary data.</text>
</comment>
<dbReference type="EMBL" id="JBIUZV010000015">
    <property type="protein sequence ID" value="MFJ3048164.1"/>
    <property type="molecule type" value="Genomic_DNA"/>
</dbReference>
<dbReference type="PRINTS" id="PR00039">
    <property type="entry name" value="HTHLYSR"/>
</dbReference>
<dbReference type="SUPFAM" id="SSF53850">
    <property type="entry name" value="Periplasmic binding protein-like II"/>
    <property type="match status" value="1"/>
</dbReference>
<dbReference type="PANTHER" id="PTHR30537:SF74">
    <property type="entry name" value="HTH-TYPE TRANSCRIPTIONAL REGULATOR TRPI"/>
    <property type="match status" value="1"/>
</dbReference>
<dbReference type="InterPro" id="IPR036388">
    <property type="entry name" value="WH-like_DNA-bd_sf"/>
</dbReference>
<dbReference type="Pfam" id="PF00126">
    <property type="entry name" value="HTH_1"/>
    <property type="match status" value="1"/>
</dbReference>
<dbReference type="InterPro" id="IPR000847">
    <property type="entry name" value="LysR_HTH_N"/>
</dbReference>
<feature type="domain" description="HTH lysR-type" evidence="5">
    <location>
        <begin position="7"/>
        <end position="64"/>
    </location>
</feature>